<comment type="caution">
    <text evidence="1">The sequence shown here is derived from an EMBL/GenBank/DDBJ whole genome shotgun (WGS) entry which is preliminary data.</text>
</comment>
<evidence type="ECO:0000313" key="2">
    <source>
        <dbReference type="Proteomes" id="UP000327468"/>
    </source>
</evidence>
<dbReference type="PROSITE" id="PS51257">
    <property type="entry name" value="PROKAR_LIPOPROTEIN"/>
    <property type="match status" value="1"/>
</dbReference>
<name>A0A5N5LHB9_PANHP</name>
<keyword evidence="2" id="KW-1185">Reference proteome</keyword>
<sequence length="87" mass="9695">MMNCRFRCYDHFCNALTIGAPAQHGAASCVVTSRAISGSSSGGGERLRDRDRDTELVLVLGTTRREVMPLFKPFRKKPMTKVTKQHP</sequence>
<gene>
    <name evidence="1" type="ORF">PHYPO_G00087460</name>
</gene>
<dbReference type="AlphaFoldDB" id="A0A5N5LHB9"/>
<accession>A0A5N5LHB9</accession>
<organism evidence="1 2">
    <name type="scientific">Pangasianodon hypophthalmus</name>
    <name type="common">Striped catfish</name>
    <name type="synonym">Helicophagus hypophthalmus</name>
    <dbReference type="NCBI Taxonomy" id="310915"/>
    <lineage>
        <taxon>Eukaryota</taxon>
        <taxon>Metazoa</taxon>
        <taxon>Chordata</taxon>
        <taxon>Craniata</taxon>
        <taxon>Vertebrata</taxon>
        <taxon>Euteleostomi</taxon>
        <taxon>Actinopterygii</taxon>
        <taxon>Neopterygii</taxon>
        <taxon>Teleostei</taxon>
        <taxon>Ostariophysi</taxon>
        <taxon>Siluriformes</taxon>
        <taxon>Pangasiidae</taxon>
        <taxon>Pangasianodon</taxon>
    </lineage>
</organism>
<proteinExistence type="predicted"/>
<dbReference type="EMBL" id="VFJC01000019">
    <property type="protein sequence ID" value="KAB5542090.1"/>
    <property type="molecule type" value="Genomic_DNA"/>
</dbReference>
<reference evidence="1 2" key="1">
    <citation type="submission" date="2019-06" db="EMBL/GenBank/DDBJ databases">
        <title>A chromosome-scale genome assembly of the striped catfish, Pangasianodon hypophthalmus.</title>
        <authorList>
            <person name="Wen M."/>
            <person name="Zahm M."/>
            <person name="Roques C."/>
            <person name="Cabau C."/>
            <person name="Klopp C."/>
            <person name="Donnadieu C."/>
            <person name="Jouanno E."/>
            <person name="Avarre J.-C."/>
            <person name="Campet M."/>
            <person name="Ha T.T.T."/>
            <person name="Dugue R."/>
            <person name="Lampietro C."/>
            <person name="Louis A."/>
            <person name="Herpin A."/>
            <person name="Echchiki A."/>
            <person name="Berthelot C."/>
            <person name="Parey E."/>
            <person name="Roest-Crollius H."/>
            <person name="Braasch I."/>
            <person name="Postlethwait J."/>
            <person name="Bobe J."/>
            <person name="Montfort J."/>
            <person name="Bouchez O."/>
            <person name="Begum T."/>
            <person name="Schartl M."/>
            <person name="Guiguen Y."/>
        </authorList>
    </citation>
    <scope>NUCLEOTIDE SEQUENCE [LARGE SCALE GENOMIC DNA]</scope>
    <source>
        <strain evidence="1 2">Indonesia</strain>
        <tissue evidence="1">Blood</tissue>
    </source>
</reference>
<evidence type="ECO:0000313" key="1">
    <source>
        <dbReference type="EMBL" id="KAB5542090.1"/>
    </source>
</evidence>
<protein>
    <submittedName>
        <fullName evidence="1">Uncharacterized protein</fullName>
    </submittedName>
</protein>
<dbReference type="Proteomes" id="UP000327468">
    <property type="component" value="Chromosome 18"/>
</dbReference>